<dbReference type="AlphaFoldDB" id="A0A7J8TWP8"/>
<evidence type="ECO:0000313" key="1">
    <source>
        <dbReference type="EMBL" id="MBA0642553.1"/>
    </source>
</evidence>
<reference evidence="1 2" key="1">
    <citation type="journal article" date="2019" name="Genome Biol. Evol.">
        <title>Insights into the evolution of the New World diploid cottons (Gossypium, subgenus Houzingenia) based on genome sequencing.</title>
        <authorList>
            <person name="Grover C.E."/>
            <person name="Arick M.A. 2nd"/>
            <person name="Thrash A."/>
            <person name="Conover J.L."/>
            <person name="Sanders W.S."/>
            <person name="Peterson D.G."/>
            <person name="Frelichowski J.E."/>
            <person name="Scheffler J.A."/>
            <person name="Scheffler B.E."/>
            <person name="Wendel J.F."/>
        </authorList>
    </citation>
    <scope>NUCLEOTIDE SEQUENCE [LARGE SCALE GENOMIC DNA]</scope>
    <source>
        <strain evidence="1">57</strain>
        <tissue evidence="1">Leaf</tissue>
    </source>
</reference>
<protein>
    <submittedName>
        <fullName evidence="1">Uncharacterized protein</fullName>
    </submittedName>
</protein>
<keyword evidence="2" id="KW-1185">Reference proteome</keyword>
<name>A0A7J8TWP8_9ROSI</name>
<gene>
    <name evidence="1" type="ORF">Goklo_026918</name>
</gene>
<organism evidence="1 2">
    <name type="scientific">Gossypium klotzschianum</name>
    <dbReference type="NCBI Taxonomy" id="34286"/>
    <lineage>
        <taxon>Eukaryota</taxon>
        <taxon>Viridiplantae</taxon>
        <taxon>Streptophyta</taxon>
        <taxon>Embryophyta</taxon>
        <taxon>Tracheophyta</taxon>
        <taxon>Spermatophyta</taxon>
        <taxon>Magnoliopsida</taxon>
        <taxon>eudicotyledons</taxon>
        <taxon>Gunneridae</taxon>
        <taxon>Pentapetalae</taxon>
        <taxon>rosids</taxon>
        <taxon>malvids</taxon>
        <taxon>Malvales</taxon>
        <taxon>Malvaceae</taxon>
        <taxon>Malvoideae</taxon>
        <taxon>Gossypium</taxon>
    </lineage>
</organism>
<evidence type="ECO:0000313" key="2">
    <source>
        <dbReference type="Proteomes" id="UP000593573"/>
    </source>
</evidence>
<comment type="caution">
    <text evidence="1">The sequence shown here is derived from an EMBL/GenBank/DDBJ whole genome shotgun (WGS) entry which is preliminary data.</text>
</comment>
<proteinExistence type="predicted"/>
<dbReference type="EMBL" id="JABFAB010000002">
    <property type="protein sequence ID" value="MBA0642553.1"/>
    <property type="molecule type" value="Genomic_DNA"/>
</dbReference>
<accession>A0A7J8TWP8</accession>
<sequence length="75" mass="8307">MKAVANQPVSIVIDAGGKDFQFYSEKGYINETSMLKKAFEVQLWKPLTLSSCIPTTLGKLPKGPRMNSEFSTSFC</sequence>
<dbReference type="Proteomes" id="UP000593573">
    <property type="component" value="Unassembled WGS sequence"/>
</dbReference>